<dbReference type="Proteomes" id="UP000595107">
    <property type="component" value="Chromosome"/>
</dbReference>
<name>A0A380U736_ACIJO</name>
<evidence type="ECO:0000313" key="6">
    <source>
        <dbReference type="Proteomes" id="UP000595107"/>
    </source>
</evidence>
<protein>
    <submittedName>
        <fullName evidence="4">Arsenate reductase</fullName>
    </submittedName>
    <submittedName>
        <fullName evidence="3">Spx/MgsR family RNA polymerase-binding regulatory protein</fullName>
    </submittedName>
</protein>
<dbReference type="Gene3D" id="3.40.30.10">
    <property type="entry name" value="Glutaredoxin"/>
    <property type="match status" value="1"/>
</dbReference>
<dbReference type="PANTHER" id="PTHR30041">
    <property type="entry name" value="ARSENATE REDUCTASE"/>
    <property type="match status" value="1"/>
</dbReference>
<evidence type="ECO:0000313" key="5">
    <source>
        <dbReference type="Proteomes" id="UP000254227"/>
    </source>
</evidence>
<dbReference type="PANTHER" id="PTHR30041:SF8">
    <property type="entry name" value="PROTEIN YFFB"/>
    <property type="match status" value="1"/>
</dbReference>
<dbReference type="EMBL" id="UFRV01000006">
    <property type="protein sequence ID" value="SUT98134.1"/>
    <property type="molecule type" value="Genomic_DNA"/>
</dbReference>
<dbReference type="SUPFAM" id="SSF52833">
    <property type="entry name" value="Thioredoxin-like"/>
    <property type="match status" value="1"/>
</dbReference>
<reference evidence="3 6" key="2">
    <citation type="submission" date="2020-12" db="EMBL/GenBank/DDBJ databases">
        <title>FDA dAtabase for Regulatory Grade micrObial Sequences (FDA-ARGOS): Supporting development and validation of Infectious Disease Dx tests.</title>
        <authorList>
            <person name="Sproer C."/>
            <person name="Gronow S."/>
            <person name="Severitt S."/>
            <person name="Schroder I."/>
            <person name="Tallon L."/>
            <person name="Sadzewicz L."/>
            <person name="Zhao X."/>
            <person name="Boylan J."/>
            <person name="Ott S."/>
            <person name="Bowen H."/>
            <person name="Vavikolanu K."/>
            <person name="Mehta A."/>
            <person name="Aluvathingal J."/>
            <person name="Nadendla S."/>
            <person name="Lowell S."/>
            <person name="Myers T."/>
            <person name="Yan Y."/>
            <person name="Sichtig H."/>
        </authorList>
    </citation>
    <scope>NUCLEOTIDE SEQUENCE [LARGE SCALE GENOMIC DNA]</scope>
    <source>
        <strain evidence="3 6">FDAARGOS_910</strain>
    </source>
</reference>
<dbReference type="Proteomes" id="UP000254227">
    <property type="component" value="Unassembled WGS sequence"/>
</dbReference>
<dbReference type="AlphaFoldDB" id="A0A380U736"/>
<dbReference type="InterPro" id="IPR006660">
    <property type="entry name" value="Arsenate_reductase-like"/>
</dbReference>
<dbReference type="PROSITE" id="PS51353">
    <property type="entry name" value="ARSC"/>
    <property type="match status" value="1"/>
</dbReference>
<evidence type="ECO:0000256" key="2">
    <source>
        <dbReference type="PROSITE-ProRule" id="PRU01282"/>
    </source>
</evidence>
<comment type="similarity">
    <text evidence="1 2">Belongs to the ArsC family.</text>
</comment>
<evidence type="ECO:0000313" key="4">
    <source>
        <dbReference type="EMBL" id="SUT98134.1"/>
    </source>
</evidence>
<evidence type="ECO:0000313" key="3">
    <source>
        <dbReference type="EMBL" id="QPS04001.1"/>
    </source>
</evidence>
<dbReference type="NCBIfam" id="TIGR01617">
    <property type="entry name" value="arsC_related"/>
    <property type="match status" value="1"/>
</dbReference>
<dbReference type="InterPro" id="IPR036249">
    <property type="entry name" value="Thioredoxin-like_sf"/>
</dbReference>
<organism evidence="4 5">
    <name type="scientific">Acinetobacter johnsonii</name>
    <dbReference type="NCBI Taxonomy" id="40214"/>
    <lineage>
        <taxon>Bacteria</taxon>
        <taxon>Pseudomonadati</taxon>
        <taxon>Pseudomonadota</taxon>
        <taxon>Gammaproteobacteria</taxon>
        <taxon>Moraxellales</taxon>
        <taxon>Moraxellaceae</taxon>
        <taxon>Acinetobacter</taxon>
    </lineage>
</organism>
<gene>
    <name evidence="4" type="primary">yffB</name>
    <name evidence="3" type="ORF">I6G67_00255</name>
    <name evidence="4" type="ORF">NCTC10308_02726</name>
</gene>
<accession>A0A380U736</accession>
<evidence type="ECO:0000256" key="1">
    <source>
        <dbReference type="ARBA" id="ARBA00007198"/>
    </source>
</evidence>
<dbReference type="RefSeq" id="WP_004691744.1">
    <property type="nucleotide sequence ID" value="NZ_CP065666.1"/>
</dbReference>
<dbReference type="Pfam" id="PF03960">
    <property type="entry name" value="ArsC"/>
    <property type="match status" value="1"/>
</dbReference>
<dbReference type="InterPro" id="IPR006504">
    <property type="entry name" value="Tscrpt_reg_Spx/MgsR"/>
</dbReference>
<dbReference type="EMBL" id="CP065666">
    <property type="protein sequence ID" value="QPS04001.1"/>
    <property type="molecule type" value="Genomic_DNA"/>
</dbReference>
<sequence length="123" mass="13681">MLNVYGIKNCNSMKKAFDLLNELGLAYEFHDYKKQGIDATTVKTWLDQIGADVVLNKKGTTWRKLTEAEQETALASEQGLIDTLTTHHSLIKRPVIATPDGFIVGFNEDAIRALKALSCPEID</sequence>
<proteinExistence type="inferred from homology"/>
<reference evidence="4 5" key="1">
    <citation type="submission" date="2018-06" db="EMBL/GenBank/DDBJ databases">
        <authorList>
            <consortium name="Pathogen Informatics"/>
            <person name="Doyle S."/>
        </authorList>
    </citation>
    <scope>NUCLEOTIDE SEQUENCE [LARGE SCALE GENOMIC DNA]</scope>
    <source>
        <strain evidence="4 5">NCTC10308</strain>
    </source>
</reference>